<dbReference type="PANTHER" id="PTHR37981">
    <property type="entry name" value="LIPASE 2"/>
    <property type="match status" value="1"/>
</dbReference>
<dbReference type="PANTHER" id="PTHR37981:SF1">
    <property type="entry name" value="SGNH HYDROLASE-TYPE ESTERASE DOMAIN-CONTAINING PROTEIN"/>
    <property type="match status" value="1"/>
</dbReference>
<feature type="active site" evidence="1">
    <location>
        <position position="240"/>
    </location>
</feature>
<protein>
    <recommendedName>
        <fullName evidence="2">SGNH hydrolase-type esterase domain-containing protein</fullName>
    </recommendedName>
</protein>
<dbReference type="InterPro" id="IPR013830">
    <property type="entry name" value="SGNH_hydro"/>
</dbReference>
<accession>A0A098YE92</accession>
<dbReference type="SUPFAM" id="SSF52266">
    <property type="entry name" value="SGNH hydrolase"/>
    <property type="match status" value="1"/>
</dbReference>
<keyword evidence="4" id="KW-1185">Reference proteome</keyword>
<dbReference type="InterPro" id="IPR037460">
    <property type="entry name" value="SEST-like"/>
</dbReference>
<dbReference type="RefSeq" id="WP_036332409.1">
    <property type="nucleotide sequence ID" value="NZ_JPMX01000001.1"/>
</dbReference>
<dbReference type="CDD" id="cd01823">
    <property type="entry name" value="SEST_like"/>
    <property type="match status" value="1"/>
</dbReference>
<dbReference type="EMBL" id="JPMX01000001">
    <property type="protein sequence ID" value="KGH48740.1"/>
    <property type="molecule type" value="Genomic_DNA"/>
</dbReference>
<dbReference type="Proteomes" id="UP000029713">
    <property type="component" value="Unassembled WGS sequence"/>
</dbReference>
<reference evidence="3 4" key="1">
    <citation type="submission" date="2014-07" db="EMBL/GenBank/DDBJ databases">
        <title>Biosystematic studies on Modestobacter strains isolated from extreme hyper-arid desert soil and from historic building.</title>
        <authorList>
            <person name="Bukarasam K."/>
            <person name="Bull A."/>
            <person name="Girard G."/>
            <person name="van Wezel G."/>
            <person name="Goodfellow M."/>
        </authorList>
    </citation>
    <scope>NUCLEOTIDE SEQUENCE [LARGE SCALE GENOMIC DNA]</scope>
    <source>
        <strain evidence="3 4">KNN45-2b</strain>
    </source>
</reference>
<comment type="caution">
    <text evidence="3">The sequence shown here is derived from an EMBL/GenBank/DDBJ whole genome shotgun (WGS) entry which is preliminary data.</text>
</comment>
<feature type="active site" description="Nucleophile" evidence="1">
    <location>
        <position position="10"/>
    </location>
</feature>
<evidence type="ECO:0000313" key="4">
    <source>
        <dbReference type="Proteomes" id="UP000029713"/>
    </source>
</evidence>
<dbReference type="InterPro" id="IPR036514">
    <property type="entry name" value="SGNH_hydro_sf"/>
</dbReference>
<dbReference type="GO" id="GO:0019433">
    <property type="term" value="P:triglyceride catabolic process"/>
    <property type="evidence" value="ECO:0007669"/>
    <property type="project" value="TreeGrafter"/>
</dbReference>
<dbReference type="AlphaFoldDB" id="A0A098YE92"/>
<dbReference type="Gene3D" id="3.40.50.1110">
    <property type="entry name" value="SGNH hydrolase"/>
    <property type="match status" value="1"/>
</dbReference>
<gene>
    <name evidence="3" type="ORF">IN07_00405</name>
</gene>
<feature type="domain" description="SGNH hydrolase-type esterase" evidence="2">
    <location>
        <begin position="6"/>
        <end position="248"/>
    </location>
</feature>
<dbReference type="GO" id="GO:0004806">
    <property type="term" value="F:triacylglycerol lipase activity"/>
    <property type="evidence" value="ECO:0007669"/>
    <property type="project" value="TreeGrafter"/>
</dbReference>
<name>A0A098YE92_9ACTN</name>
<evidence type="ECO:0000313" key="3">
    <source>
        <dbReference type="EMBL" id="KGH48740.1"/>
    </source>
</evidence>
<proteinExistence type="predicted"/>
<sequence>MTSYVALGSSFAAGPGIDPILVPECARSGRNYAQLAAERLGYDLVDVSSGGATIDDVLTRPQALLTGGTVPPQVEAVGPDADLVTVTVGGNDVDYLLTLLRCSARADPEGVPLPARAFFGTPIDPAAVHAALADLPDRLAQLVGEVRRRAPRARVVLVDYLTVVPEQATPAFPMSEEHRLLCADVGRRLEAATAAAARVTGADLVAASAASRDHAVGSAEPWVTGWVFGDLLGGGVAPYHPNAAGMRAVADLLVEQLSAHPAR</sequence>
<dbReference type="OrthoDB" id="5503950at2"/>
<evidence type="ECO:0000259" key="2">
    <source>
        <dbReference type="Pfam" id="PF13472"/>
    </source>
</evidence>
<dbReference type="STRING" id="1522368.IN07_00405"/>
<dbReference type="Pfam" id="PF13472">
    <property type="entry name" value="Lipase_GDSL_2"/>
    <property type="match status" value="1"/>
</dbReference>
<organism evidence="3 4">
    <name type="scientific">Modestobacter caceresii</name>
    <dbReference type="NCBI Taxonomy" id="1522368"/>
    <lineage>
        <taxon>Bacteria</taxon>
        <taxon>Bacillati</taxon>
        <taxon>Actinomycetota</taxon>
        <taxon>Actinomycetes</taxon>
        <taxon>Geodermatophilales</taxon>
        <taxon>Geodermatophilaceae</taxon>
        <taxon>Modestobacter</taxon>
    </lineage>
</organism>
<evidence type="ECO:0000256" key="1">
    <source>
        <dbReference type="PIRSR" id="PIRSR637460-1"/>
    </source>
</evidence>